<feature type="transmembrane region" description="Helical" evidence="1">
    <location>
        <begin position="7"/>
        <end position="24"/>
    </location>
</feature>
<feature type="transmembrane region" description="Helical" evidence="1">
    <location>
        <begin position="314"/>
        <end position="332"/>
    </location>
</feature>
<dbReference type="OrthoDB" id="1821221at2"/>
<organism evidence="2 3">
    <name type="scientific">Companilactobacillus allii</name>
    <dbReference type="NCBI Taxonomy" id="1847728"/>
    <lineage>
        <taxon>Bacteria</taxon>
        <taxon>Bacillati</taxon>
        <taxon>Bacillota</taxon>
        <taxon>Bacilli</taxon>
        <taxon>Lactobacillales</taxon>
        <taxon>Lactobacillaceae</taxon>
        <taxon>Companilactobacillus</taxon>
    </lineage>
</organism>
<feature type="transmembrane region" description="Helical" evidence="1">
    <location>
        <begin position="155"/>
        <end position="171"/>
    </location>
</feature>
<dbReference type="RefSeq" id="WP_076614622.1">
    <property type="nucleotide sequence ID" value="NZ_CP019323.1"/>
</dbReference>
<protein>
    <recommendedName>
        <fullName evidence="4">Teichoic acid polysaccharide export protein</fullName>
    </recommendedName>
</protein>
<dbReference type="STRING" id="1847728.BTM29_05895"/>
<name>A0A1P8Q2U3_9LACO</name>
<dbReference type="AlphaFoldDB" id="A0A1P8Q2U3"/>
<gene>
    <name evidence="2" type="ORF">BTM29_05895</name>
</gene>
<dbReference type="Proteomes" id="UP000187499">
    <property type="component" value="Chromosome"/>
</dbReference>
<feature type="transmembrane region" description="Helical" evidence="1">
    <location>
        <begin position="98"/>
        <end position="122"/>
    </location>
</feature>
<feature type="transmembrane region" description="Helical" evidence="1">
    <location>
        <begin position="205"/>
        <end position="226"/>
    </location>
</feature>
<proteinExistence type="predicted"/>
<keyword evidence="3" id="KW-1185">Reference proteome</keyword>
<evidence type="ECO:0008006" key="4">
    <source>
        <dbReference type="Google" id="ProtNLM"/>
    </source>
</evidence>
<keyword evidence="1" id="KW-0812">Transmembrane</keyword>
<evidence type="ECO:0000313" key="2">
    <source>
        <dbReference type="EMBL" id="APX72119.1"/>
    </source>
</evidence>
<accession>A0A1P8Q2U3</accession>
<keyword evidence="1" id="KW-1133">Transmembrane helix</keyword>
<feature type="transmembrane region" description="Helical" evidence="1">
    <location>
        <begin position="289"/>
        <end position="308"/>
    </location>
</feature>
<feature type="transmembrane region" description="Helical" evidence="1">
    <location>
        <begin position="255"/>
        <end position="277"/>
    </location>
</feature>
<reference evidence="3" key="1">
    <citation type="submission" date="2016-12" db="EMBL/GenBank/DDBJ databases">
        <authorList>
            <person name="Jung M.Y."/>
            <person name="Lee S.H."/>
        </authorList>
    </citation>
    <scope>NUCLEOTIDE SEQUENCE [LARGE SCALE GENOMIC DNA]</scope>
    <source>
        <strain evidence="3">WiKim39</strain>
    </source>
</reference>
<dbReference type="EMBL" id="CP019323">
    <property type="protein sequence ID" value="APX72119.1"/>
    <property type="molecule type" value="Genomic_DNA"/>
</dbReference>
<feature type="transmembrane region" description="Helical" evidence="1">
    <location>
        <begin position="128"/>
        <end position="146"/>
    </location>
</feature>
<keyword evidence="1" id="KW-0472">Membrane</keyword>
<sequence length="457" mass="52550">MKRTVRLSFYVIIFLIFALIGYWMPMVGDDLNWWSGWGRQYFQSGNFTYYDGRYLGDLLIISMMKFKFIAFLAYGTFPTLIIYLIQKIREEIRPTNNIGLISAGITTLMFLLAPKLIFRQIWGWHSGFANYVPSVVFPLFLLYLVVKNIDNKNSKYLRTSTLLIFFAALFAQFFAEHITLLNCFNILLVWLLFRKRFSASFKKIIYVIMGGNFLGAILMFINGAYLKILIGSDAYRHVNGTEDTLLTYFQNYFSASHIIIGFGIIIIAALVAAFFSYRLSNKKQAITNIGLILSGVVSVVPFIVISPFGSRCIFAAYAFGTALVAINLDILLDAYQKYLFPIITIALIAVGLKFDYIANDYGNTFNIAINYSGFQTTANRKTYYIPSYKNTDYIWSNDTSNDPMFKAYYIIHKDNPVKPISYADWTDALKIVNKSKYKSNYFFMYAFDKQVQSKINK</sequence>
<dbReference type="KEGG" id="lalw:BTM29_05895"/>
<evidence type="ECO:0000313" key="3">
    <source>
        <dbReference type="Proteomes" id="UP000187499"/>
    </source>
</evidence>
<feature type="transmembrane region" description="Helical" evidence="1">
    <location>
        <begin position="339"/>
        <end position="358"/>
    </location>
</feature>
<feature type="transmembrane region" description="Helical" evidence="1">
    <location>
        <begin position="68"/>
        <end position="86"/>
    </location>
</feature>
<evidence type="ECO:0000256" key="1">
    <source>
        <dbReference type="SAM" id="Phobius"/>
    </source>
</evidence>
<feature type="transmembrane region" description="Helical" evidence="1">
    <location>
        <begin position="177"/>
        <end position="193"/>
    </location>
</feature>